<sequence>MEKVGAIVTVCRAGSSDRVQIQRIDAEFLEMVGAILDARQITIEEIEASPALIFKRLFIKGVYSHNPAVKAVFTRYCTGMRTAFFEAIGEYLITDGSAHPGNILKAWP</sequence>
<gene>
    <name evidence="1" type="ORF">SDC9_84149</name>
</gene>
<reference evidence="1" key="1">
    <citation type="submission" date="2019-08" db="EMBL/GenBank/DDBJ databases">
        <authorList>
            <person name="Kucharzyk K."/>
            <person name="Murdoch R.W."/>
            <person name="Higgins S."/>
            <person name="Loffler F."/>
        </authorList>
    </citation>
    <scope>NUCLEOTIDE SEQUENCE</scope>
</reference>
<proteinExistence type="predicted"/>
<accession>A0A644ZCC5</accession>
<name>A0A644ZCC5_9ZZZZ</name>
<dbReference type="EMBL" id="VSSQ01007982">
    <property type="protein sequence ID" value="MPM37531.1"/>
    <property type="molecule type" value="Genomic_DNA"/>
</dbReference>
<evidence type="ECO:0000313" key="1">
    <source>
        <dbReference type="EMBL" id="MPM37531.1"/>
    </source>
</evidence>
<organism evidence="1">
    <name type="scientific">bioreactor metagenome</name>
    <dbReference type="NCBI Taxonomy" id="1076179"/>
    <lineage>
        <taxon>unclassified sequences</taxon>
        <taxon>metagenomes</taxon>
        <taxon>ecological metagenomes</taxon>
    </lineage>
</organism>
<comment type="caution">
    <text evidence="1">The sequence shown here is derived from an EMBL/GenBank/DDBJ whole genome shotgun (WGS) entry which is preliminary data.</text>
</comment>
<dbReference type="AlphaFoldDB" id="A0A644ZCC5"/>
<protein>
    <submittedName>
        <fullName evidence="1">Uncharacterized protein</fullName>
    </submittedName>
</protein>